<evidence type="ECO:0000256" key="1">
    <source>
        <dbReference type="SAM" id="Phobius"/>
    </source>
</evidence>
<comment type="caution">
    <text evidence="3">The sequence shown here is derived from an EMBL/GenBank/DDBJ whole genome shotgun (WGS) entry which is preliminary data.</text>
</comment>
<dbReference type="EMBL" id="JACRTC010000010">
    <property type="protein sequence ID" value="MBC8571316.1"/>
    <property type="molecule type" value="Genomic_DNA"/>
</dbReference>
<keyword evidence="1" id="KW-1133">Transmembrane helix</keyword>
<proteinExistence type="predicted"/>
<evidence type="ECO:0000313" key="4">
    <source>
        <dbReference type="Proteomes" id="UP000660861"/>
    </source>
</evidence>
<gene>
    <name evidence="3" type="ORF">H8709_10840</name>
</gene>
<feature type="transmembrane region" description="Helical" evidence="1">
    <location>
        <begin position="91"/>
        <end position="111"/>
    </location>
</feature>
<dbReference type="Proteomes" id="UP000660861">
    <property type="component" value="Unassembled WGS sequence"/>
</dbReference>
<evidence type="ECO:0000259" key="2">
    <source>
        <dbReference type="Pfam" id="PF14018"/>
    </source>
</evidence>
<organism evidence="3 4">
    <name type="scientific">Zongyangia hominis</name>
    <dbReference type="NCBI Taxonomy" id="2763677"/>
    <lineage>
        <taxon>Bacteria</taxon>
        <taxon>Bacillati</taxon>
        <taxon>Bacillota</taxon>
        <taxon>Clostridia</taxon>
        <taxon>Eubacteriales</taxon>
        <taxon>Oscillospiraceae</taxon>
        <taxon>Zongyangia</taxon>
    </lineage>
</organism>
<reference evidence="3" key="1">
    <citation type="submission" date="2020-08" db="EMBL/GenBank/DDBJ databases">
        <title>Genome public.</title>
        <authorList>
            <person name="Liu C."/>
            <person name="Sun Q."/>
        </authorList>
    </citation>
    <scope>NUCLEOTIDE SEQUENCE</scope>
    <source>
        <strain evidence="3">NSJ-54</strain>
    </source>
</reference>
<keyword evidence="1" id="KW-0812">Transmembrane</keyword>
<feature type="transmembrane region" description="Helical" evidence="1">
    <location>
        <begin position="12"/>
        <end position="31"/>
    </location>
</feature>
<keyword evidence="4" id="KW-1185">Reference proteome</keyword>
<feature type="transmembrane region" description="Helical" evidence="1">
    <location>
        <begin position="51"/>
        <end position="70"/>
    </location>
</feature>
<sequence length="145" mass="16538">MKEELLMPEKKSIPLIIILTIVTCGIYYYVWMYQFSDEIGRFTGDRSTSPGTEVLLTIVTCGIYGLYWLYKYSKKMWEISINVGVPYPSDNAILNLVLGIFGFSIVSMAIMQTQLHTIWDQTFFNPNQGGPNPNQGDPYNPYNGQ</sequence>
<keyword evidence="1" id="KW-0472">Membrane</keyword>
<evidence type="ECO:0000313" key="3">
    <source>
        <dbReference type="EMBL" id="MBC8571316.1"/>
    </source>
</evidence>
<accession>A0A926EGC0</accession>
<name>A0A926EGC0_9FIRM</name>
<dbReference type="InterPro" id="IPR025328">
    <property type="entry name" value="DUF4234"/>
</dbReference>
<dbReference type="AlphaFoldDB" id="A0A926EGC0"/>
<protein>
    <submittedName>
        <fullName evidence="3">DUF4234 domain-containing protein</fullName>
    </submittedName>
</protein>
<dbReference type="Pfam" id="PF14018">
    <property type="entry name" value="DUF4234"/>
    <property type="match status" value="1"/>
</dbReference>
<feature type="domain" description="DUF4234" evidence="2">
    <location>
        <begin position="12"/>
        <end position="76"/>
    </location>
</feature>